<gene>
    <name evidence="2" type="primary">lppN</name>
    <name evidence="2" type="ORF">MINTM018_22420</name>
</gene>
<protein>
    <submittedName>
        <fullName evidence="2">Putative lipoprotein LppN</fullName>
    </submittedName>
</protein>
<keyword evidence="1" id="KW-0732">Signal</keyword>
<proteinExistence type="predicted"/>
<reference evidence="2 3" key="1">
    <citation type="submission" date="2020-12" db="EMBL/GenBank/DDBJ databases">
        <title>Genome sequence of clinical Mycobacterium intracellulare strains.</title>
        <authorList>
            <person name="Tateishi Y."/>
            <person name="Matsumoto S."/>
            <person name="Fukushima Y."/>
            <person name="Nakajima C."/>
            <person name="Suzuki Y."/>
        </authorList>
    </citation>
    <scope>NUCLEOTIDE SEQUENCE [LARGE SCALE GENOMIC DNA]</scope>
    <source>
        <strain evidence="2 3">M018</strain>
    </source>
</reference>
<dbReference type="Proteomes" id="UP000595205">
    <property type="component" value="Chromosome"/>
</dbReference>
<evidence type="ECO:0000313" key="3">
    <source>
        <dbReference type="Proteomes" id="UP000595205"/>
    </source>
</evidence>
<evidence type="ECO:0000256" key="1">
    <source>
        <dbReference type="SAM" id="SignalP"/>
    </source>
</evidence>
<name>A0A7R7MVE9_MYCIT</name>
<dbReference type="AlphaFoldDB" id="A0A7R7MVE9"/>
<accession>A0A7R7MVE9</accession>
<organism evidence="2 3">
    <name type="scientific">Mycobacterium intracellulare</name>
    <dbReference type="NCBI Taxonomy" id="1767"/>
    <lineage>
        <taxon>Bacteria</taxon>
        <taxon>Bacillati</taxon>
        <taxon>Actinomycetota</taxon>
        <taxon>Actinomycetes</taxon>
        <taxon>Mycobacteriales</taxon>
        <taxon>Mycobacteriaceae</taxon>
        <taxon>Mycobacterium</taxon>
        <taxon>Mycobacterium avium complex (MAC)</taxon>
    </lineage>
</organism>
<dbReference type="EMBL" id="AP024255">
    <property type="protein sequence ID" value="BCO99472.1"/>
    <property type="molecule type" value="Genomic_DNA"/>
</dbReference>
<sequence>MRTSPLHPVGVLVVAAMLDPCTAAIAAPLPPGSHTEKWIDLRAGECVADLPPADGSRVDVTVVDCATAHLAEVYLRAPMAVDTAIAAVANKDCAAGLAPYTGQSVDAGRFSITYLIDSNQDRTGANPTPSTVICLLQSANGQPLTGSARR</sequence>
<keyword evidence="2" id="KW-0449">Lipoprotein</keyword>
<feature type="signal peptide" evidence="1">
    <location>
        <begin position="1"/>
        <end position="26"/>
    </location>
</feature>
<evidence type="ECO:0000313" key="2">
    <source>
        <dbReference type="EMBL" id="BCO99472.1"/>
    </source>
</evidence>
<feature type="chain" id="PRO_5032513401" evidence="1">
    <location>
        <begin position="27"/>
        <end position="150"/>
    </location>
</feature>